<dbReference type="AlphaFoldDB" id="A0AAW5C1J3"/>
<dbReference type="EC" id="2.4.2.3" evidence="1"/>
<protein>
    <recommendedName>
        <fullName evidence="2">Uridine phosphorylase</fullName>
        <ecNumber evidence="1">2.4.2.3</ecNumber>
    </recommendedName>
</protein>
<dbReference type="Proteomes" id="UP001299608">
    <property type="component" value="Unassembled WGS sequence"/>
</dbReference>
<evidence type="ECO:0000259" key="4">
    <source>
        <dbReference type="Pfam" id="PF01048"/>
    </source>
</evidence>
<dbReference type="Gene3D" id="3.40.50.1580">
    <property type="entry name" value="Nucleoside phosphorylase domain"/>
    <property type="match status" value="1"/>
</dbReference>
<comment type="catalytic activity">
    <reaction evidence="3">
        <text>uridine + phosphate = alpha-D-ribose 1-phosphate + uracil</text>
        <dbReference type="Rhea" id="RHEA:24388"/>
        <dbReference type="ChEBI" id="CHEBI:16704"/>
        <dbReference type="ChEBI" id="CHEBI:17568"/>
        <dbReference type="ChEBI" id="CHEBI:43474"/>
        <dbReference type="ChEBI" id="CHEBI:57720"/>
        <dbReference type="EC" id="2.4.2.3"/>
    </reaction>
</comment>
<evidence type="ECO:0000256" key="1">
    <source>
        <dbReference type="ARBA" id="ARBA00011888"/>
    </source>
</evidence>
<evidence type="ECO:0000256" key="2">
    <source>
        <dbReference type="ARBA" id="ARBA00021980"/>
    </source>
</evidence>
<keyword evidence="7" id="KW-1185">Reference proteome</keyword>
<dbReference type="EMBL" id="JAKNGE010000019">
    <property type="protein sequence ID" value="MCG4746949.1"/>
    <property type="molecule type" value="Genomic_DNA"/>
</dbReference>
<dbReference type="PANTHER" id="PTHR43691:SF11">
    <property type="entry name" value="FI09636P-RELATED"/>
    <property type="match status" value="1"/>
</dbReference>
<comment type="caution">
    <text evidence="5">The sequence shown here is derived from an EMBL/GenBank/DDBJ whole genome shotgun (WGS) entry which is preliminary data.</text>
</comment>
<evidence type="ECO:0000313" key="5">
    <source>
        <dbReference type="EMBL" id="MCG4746949.1"/>
    </source>
</evidence>
<proteinExistence type="predicted"/>
<dbReference type="EMBL" id="JAAITT010000028">
    <property type="protein sequence ID" value="NSJ50604.1"/>
    <property type="molecule type" value="Genomic_DNA"/>
</dbReference>
<dbReference type="InterPro" id="IPR035994">
    <property type="entry name" value="Nucleoside_phosphorylase_sf"/>
</dbReference>
<reference evidence="5" key="3">
    <citation type="submission" date="2022-01" db="EMBL/GenBank/DDBJ databases">
        <title>Collection of gut derived symbiotic bacterial strains cultured from healthy donors.</title>
        <authorList>
            <person name="Lin H."/>
            <person name="Kohout C."/>
            <person name="Waligurski E."/>
            <person name="Pamer E.G."/>
        </authorList>
    </citation>
    <scope>NUCLEOTIDE SEQUENCE</scope>
    <source>
        <strain evidence="5">DFI.6.55</strain>
    </source>
</reference>
<dbReference type="GO" id="GO:0009116">
    <property type="term" value="P:nucleoside metabolic process"/>
    <property type="evidence" value="ECO:0007669"/>
    <property type="project" value="InterPro"/>
</dbReference>
<organism evidence="5 8">
    <name type="scientific">Enterocloster aldenensis</name>
    <dbReference type="NCBI Taxonomy" id="358742"/>
    <lineage>
        <taxon>Bacteria</taxon>
        <taxon>Bacillati</taxon>
        <taxon>Bacillota</taxon>
        <taxon>Clostridia</taxon>
        <taxon>Lachnospirales</taxon>
        <taxon>Lachnospiraceae</taxon>
        <taxon>Enterocloster</taxon>
    </lineage>
</organism>
<dbReference type="Pfam" id="PF01048">
    <property type="entry name" value="PNP_UDP_1"/>
    <property type="match status" value="1"/>
</dbReference>
<reference evidence="6" key="2">
    <citation type="submission" date="2020-02" db="EMBL/GenBank/DDBJ databases">
        <authorList>
            <person name="Littmann E."/>
            <person name="Sorbara M."/>
        </authorList>
    </citation>
    <scope>NUCLEOTIDE SEQUENCE</scope>
    <source>
        <strain evidence="6">MSK.1.17</strain>
    </source>
</reference>
<evidence type="ECO:0000313" key="7">
    <source>
        <dbReference type="Proteomes" id="UP000669239"/>
    </source>
</evidence>
<dbReference type="GO" id="GO:0005829">
    <property type="term" value="C:cytosol"/>
    <property type="evidence" value="ECO:0007669"/>
    <property type="project" value="TreeGrafter"/>
</dbReference>
<dbReference type="Proteomes" id="UP000669239">
    <property type="component" value="Unassembled WGS sequence"/>
</dbReference>
<evidence type="ECO:0000313" key="6">
    <source>
        <dbReference type="EMBL" id="NSJ50604.1"/>
    </source>
</evidence>
<reference evidence="6 7" key="1">
    <citation type="journal article" date="2020" name="Cell Host Microbe">
        <title>Functional and Genomic Variation between Human-Derived Isolates of Lachnospiraceae Reveals Inter- and Intra-Species Diversity.</title>
        <authorList>
            <person name="Sorbara M.T."/>
            <person name="Littmann E.R."/>
            <person name="Fontana E."/>
            <person name="Moody T.U."/>
            <person name="Kohout C.E."/>
            <person name="Gjonbalaj M."/>
            <person name="Eaton V."/>
            <person name="Seok R."/>
            <person name="Leiner I.M."/>
            <person name="Pamer E.G."/>
        </authorList>
    </citation>
    <scope>NUCLEOTIDE SEQUENCE [LARGE SCALE GENOMIC DNA]</scope>
    <source>
        <strain evidence="6 7">MSK.1.17</strain>
    </source>
</reference>
<sequence length="258" mass="28031">MGEQKTMHTDVTSDQIGKYVFLPGSVERAALIAEHFDNPVKVAHKREFLTYTGTLEGVPVTVTSTGIGGPSACIAIEELHSCGAHTMMRIGSAASTSPKVRMGDVVIPNGAVRMEGTGNHYLPFEFPAVPDFEMLKALEAAAVKLGHPYNVGVTITKDSYYTEAEPETKPVYEELKYKWESYIKGGATNTSMECAVLFLVGASLGIRTASVMISATDFGQYSNDAKDYPSGWEQRAIEVGIEGMRRMIRKDKADGMSM</sequence>
<evidence type="ECO:0000256" key="3">
    <source>
        <dbReference type="ARBA" id="ARBA00048447"/>
    </source>
</evidence>
<feature type="domain" description="Nucleoside phosphorylase" evidence="4">
    <location>
        <begin position="18"/>
        <end position="217"/>
    </location>
</feature>
<dbReference type="RefSeq" id="WP_117562522.1">
    <property type="nucleotide sequence ID" value="NZ_CAXTHN010000077.1"/>
</dbReference>
<name>A0AAW5C1J3_9FIRM</name>
<gene>
    <name evidence="6" type="ORF">G5B36_18115</name>
    <name evidence="5" type="ORF">L0N08_16110</name>
</gene>
<accession>A0AAW5C1J3</accession>
<dbReference type="SUPFAM" id="SSF53167">
    <property type="entry name" value="Purine and uridine phosphorylases"/>
    <property type="match status" value="1"/>
</dbReference>
<dbReference type="GO" id="GO:0004850">
    <property type="term" value="F:uridine phosphorylase activity"/>
    <property type="evidence" value="ECO:0007669"/>
    <property type="project" value="UniProtKB-EC"/>
</dbReference>
<dbReference type="PANTHER" id="PTHR43691">
    <property type="entry name" value="URIDINE PHOSPHORYLASE"/>
    <property type="match status" value="1"/>
</dbReference>
<dbReference type="CDD" id="cd17767">
    <property type="entry name" value="UP_EcUdp-like"/>
    <property type="match status" value="1"/>
</dbReference>
<dbReference type="InterPro" id="IPR000845">
    <property type="entry name" value="Nucleoside_phosphorylase_d"/>
</dbReference>
<evidence type="ECO:0000313" key="8">
    <source>
        <dbReference type="Proteomes" id="UP001299608"/>
    </source>
</evidence>